<accession>A0A0D7AKK2</accession>
<dbReference type="EMBL" id="KN881644">
    <property type="protein sequence ID" value="KIY52269.1"/>
    <property type="molecule type" value="Genomic_DNA"/>
</dbReference>
<dbReference type="Proteomes" id="UP000054144">
    <property type="component" value="Unassembled WGS sequence"/>
</dbReference>
<feature type="compositionally biased region" description="Acidic residues" evidence="1">
    <location>
        <begin position="111"/>
        <end position="123"/>
    </location>
</feature>
<evidence type="ECO:0000313" key="3">
    <source>
        <dbReference type="Proteomes" id="UP000054144"/>
    </source>
</evidence>
<proteinExistence type="predicted"/>
<evidence type="ECO:0000313" key="2">
    <source>
        <dbReference type="EMBL" id="KIY52269.1"/>
    </source>
</evidence>
<reference evidence="2 3" key="1">
    <citation type="journal article" date="2015" name="Fungal Genet. Biol.">
        <title>Evolution of novel wood decay mechanisms in Agaricales revealed by the genome sequences of Fistulina hepatica and Cylindrobasidium torrendii.</title>
        <authorList>
            <person name="Floudas D."/>
            <person name="Held B.W."/>
            <person name="Riley R."/>
            <person name="Nagy L.G."/>
            <person name="Koehler G."/>
            <person name="Ransdell A.S."/>
            <person name="Younus H."/>
            <person name="Chow J."/>
            <person name="Chiniquy J."/>
            <person name="Lipzen A."/>
            <person name="Tritt A."/>
            <person name="Sun H."/>
            <person name="Haridas S."/>
            <person name="LaButti K."/>
            <person name="Ohm R.A."/>
            <person name="Kues U."/>
            <person name="Blanchette R.A."/>
            <person name="Grigoriev I.V."/>
            <person name="Minto R.E."/>
            <person name="Hibbett D.S."/>
        </authorList>
    </citation>
    <scope>NUCLEOTIDE SEQUENCE [LARGE SCALE GENOMIC DNA]</scope>
    <source>
        <strain evidence="2 3">ATCC 64428</strain>
    </source>
</reference>
<sequence>MSHVNHVCAGCLKAGFTPGGLQRHQQLSMNPNCWAEYERTMGYLPSVLPPAPELPDMQGVTLTSISFGGDHFGSAEDYHEEMFGQLDGDVDGNVDADNKDLAHLEQVVSTDDNDDKSECEDTWEPPLPSDGDPAGPGPDEPDIEEPDVEEEFCLQRAAAEVCLRAEGIFVEPFPLASAGQPTGCDLSSDEHYACILGVTTGNVIPL</sequence>
<gene>
    <name evidence="2" type="ORF">FISHEDRAFT_69959</name>
</gene>
<protein>
    <submittedName>
        <fullName evidence="2">Uncharacterized protein</fullName>
    </submittedName>
</protein>
<dbReference type="AlphaFoldDB" id="A0A0D7AKK2"/>
<name>A0A0D7AKK2_9AGAR</name>
<keyword evidence="3" id="KW-1185">Reference proteome</keyword>
<organism evidence="2 3">
    <name type="scientific">Fistulina hepatica ATCC 64428</name>
    <dbReference type="NCBI Taxonomy" id="1128425"/>
    <lineage>
        <taxon>Eukaryota</taxon>
        <taxon>Fungi</taxon>
        <taxon>Dikarya</taxon>
        <taxon>Basidiomycota</taxon>
        <taxon>Agaricomycotina</taxon>
        <taxon>Agaricomycetes</taxon>
        <taxon>Agaricomycetidae</taxon>
        <taxon>Agaricales</taxon>
        <taxon>Fistulinaceae</taxon>
        <taxon>Fistulina</taxon>
    </lineage>
</organism>
<evidence type="ECO:0000256" key="1">
    <source>
        <dbReference type="SAM" id="MobiDB-lite"/>
    </source>
</evidence>
<feature type="region of interest" description="Disordered" evidence="1">
    <location>
        <begin position="106"/>
        <end position="147"/>
    </location>
</feature>